<proteinExistence type="predicted"/>
<dbReference type="Gene3D" id="3.90.1300.10">
    <property type="entry name" value="Amidase signature (AS) domain"/>
    <property type="match status" value="1"/>
</dbReference>
<evidence type="ECO:0000313" key="3">
    <source>
        <dbReference type="EMBL" id="KZL63629.1"/>
    </source>
</evidence>
<dbReference type="PANTHER" id="PTHR42678">
    <property type="entry name" value="AMIDASE"/>
    <property type="match status" value="1"/>
</dbReference>
<evidence type="ECO:0000259" key="2">
    <source>
        <dbReference type="Pfam" id="PF01425"/>
    </source>
</evidence>
<dbReference type="InterPro" id="IPR023631">
    <property type="entry name" value="Amidase_dom"/>
</dbReference>
<accession>A0A166LKE0</accession>
<keyword evidence="3" id="KW-0808">Transferase</keyword>
<dbReference type="EMBL" id="LFIV01000344">
    <property type="protein sequence ID" value="KZL63629.1"/>
    <property type="molecule type" value="Genomic_DNA"/>
</dbReference>
<dbReference type="AlphaFoldDB" id="A0A166LKE0"/>
<dbReference type="InterPro" id="IPR036928">
    <property type="entry name" value="AS_sf"/>
</dbReference>
<feature type="domain" description="Amidase" evidence="2">
    <location>
        <begin position="27"/>
        <end position="421"/>
    </location>
</feature>
<dbReference type="SUPFAM" id="SSF75304">
    <property type="entry name" value="Amidase signature (AS) enzymes"/>
    <property type="match status" value="1"/>
</dbReference>
<protein>
    <submittedName>
        <fullName evidence="3">Glutamyl-tRNA amidotransferase subunit A (Amidase)</fullName>
    </submittedName>
</protein>
<evidence type="ECO:0000256" key="1">
    <source>
        <dbReference type="SAM" id="MobiDB-lite"/>
    </source>
</evidence>
<dbReference type="Proteomes" id="UP000076552">
    <property type="component" value="Unassembled WGS sequence"/>
</dbReference>
<keyword evidence="4" id="KW-1185">Reference proteome</keyword>
<reference evidence="3 4" key="1">
    <citation type="submission" date="2015-06" db="EMBL/GenBank/DDBJ databases">
        <title>Survival trade-offs in plant roots during colonization by closely related pathogenic and mutualistic fungi.</title>
        <authorList>
            <person name="Hacquard S."/>
            <person name="Kracher B."/>
            <person name="Hiruma K."/>
            <person name="Weinman A."/>
            <person name="Muench P."/>
            <person name="Garrido Oter R."/>
            <person name="Ver Loren van Themaat E."/>
            <person name="Dallerey J.-F."/>
            <person name="Damm U."/>
            <person name="Henrissat B."/>
            <person name="Lespinet O."/>
            <person name="Thon M."/>
            <person name="Kemen E."/>
            <person name="McHardy A.C."/>
            <person name="Schulze-Lefert P."/>
            <person name="O'Connell R.J."/>
        </authorList>
    </citation>
    <scope>NUCLEOTIDE SEQUENCE [LARGE SCALE GENOMIC DNA]</scope>
    <source>
        <strain evidence="3 4">0861</strain>
    </source>
</reference>
<comment type="caution">
    <text evidence="3">The sequence shown here is derived from an EMBL/GenBank/DDBJ whole genome shotgun (WGS) entry which is preliminary data.</text>
</comment>
<dbReference type="STRING" id="708197.A0A166LKE0"/>
<organism evidence="3 4">
    <name type="scientific">Colletotrichum tofieldiae</name>
    <dbReference type="NCBI Taxonomy" id="708197"/>
    <lineage>
        <taxon>Eukaryota</taxon>
        <taxon>Fungi</taxon>
        <taxon>Dikarya</taxon>
        <taxon>Ascomycota</taxon>
        <taxon>Pezizomycotina</taxon>
        <taxon>Sordariomycetes</taxon>
        <taxon>Hypocreomycetidae</taxon>
        <taxon>Glomerellales</taxon>
        <taxon>Glomerellaceae</taxon>
        <taxon>Colletotrichum</taxon>
        <taxon>Colletotrichum spaethianum species complex</taxon>
    </lineage>
</organism>
<dbReference type="Pfam" id="PF01425">
    <property type="entry name" value="Amidase"/>
    <property type="match status" value="1"/>
</dbReference>
<evidence type="ECO:0000313" key="4">
    <source>
        <dbReference type="Proteomes" id="UP000076552"/>
    </source>
</evidence>
<dbReference type="PANTHER" id="PTHR42678:SF2">
    <property type="entry name" value="AMIDASE FAMILY PROTEIN (AFU_ORTHOLOGUE AFUA_6G14410)"/>
    <property type="match status" value="1"/>
</dbReference>
<gene>
    <name evidence="3" type="ORF">CT0861_08208</name>
</gene>
<dbReference type="GO" id="GO:0016740">
    <property type="term" value="F:transferase activity"/>
    <property type="evidence" value="ECO:0007669"/>
    <property type="project" value="UniProtKB-KW"/>
</dbReference>
<name>A0A166LKE0_9PEZI</name>
<sequence length="455" mass="49241">MGRHNHFTISASWASSRIEAGTLTMVEYVSSLLGRYEAWDQQVQAWATIEPGSIIQQAREIDQIPSEQRGCLHGFVIGVKDAIHTKDLPTRHGSPIYATDGPLYDASCVTLLRMHGALIMGKTTTTEFTATFEGPGTKNPHDLNRTPGGSSSGSAAAVADLQVPIALCTQTVGSTIRPASYTGIYTFKPTWNTVSPEGQKVTSLTLDTFTVISRSVEDLQQLTDGLALCDVKPPLPLSEMLKDSRFAMVKTSQWPNAGPATIEAMDRATRILRQAGAHVTKLTLPVEFNDVFHLQNEVLGNEIGTALHYEFKTYGHLMSGDLSQILSIVDTGSKQAYLDALNTIAVLRPRFDKIASSFTAVVTPNAVDVAPVGTHTGSSDFNAMWTALHVPVIHIPGFQGEDGLPVGLSIVTASFKDRHLLQVAKLIGQLFAREGRSMRATCTPVMPADVTESRR</sequence>
<feature type="region of interest" description="Disordered" evidence="1">
    <location>
        <begin position="131"/>
        <end position="154"/>
    </location>
</feature>